<reference evidence="2" key="1">
    <citation type="journal article" date="2017" name="Nat. Ecol. Evol.">
        <title>Genome expansion and lineage-specific genetic innovations in the forest pathogenic fungi Armillaria.</title>
        <authorList>
            <person name="Sipos G."/>
            <person name="Prasanna A.N."/>
            <person name="Walter M.C."/>
            <person name="O'Connor E."/>
            <person name="Balint B."/>
            <person name="Krizsan K."/>
            <person name="Kiss B."/>
            <person name="Hess J."/>
            <person name="Varga T."/>
            <person name="Slot J."/>
            <person name="Riley R."/>
            <person name="Boka B."/>
            <person name="Rigling D."/>
            <person name="Barry K."/>
            <person name="Lee J."/>
            <person name="Mihaltcheva S."/>
            <person name="LaButti K."/>
            <person name="Lipzen A."/>
            <person name="Waldron R."/>
            <person name="Moloney N.M."/>
            <person name="Sperisen C."/>
            <person name="Kredics L."/>
            <person name="Vagvoelgyi C."/>
            <person name="Patrignani A."/>
            <person name="Fitzpatrick D."/>
            <person name="Nagy I."/>
            <person name="Doyle S."/>
            <person name="Anderson J.B."/>
            <person name="Grigoriev I.V."/>
            <person name="Gueldener U."/>
            <person name="Muensterkoetter M."/>
            <person name="Nagy L.G."/>
        </authorList>
    </citation>
    <scope>NUCLEOTIDE SEQUENCE [LARGE SCALE GENOMIC DNA]</scope>
    <source>
        <strain evidence="2">C18/9</strain>
    </source>
</reference>
<dbReference type="AlphaFoldDB" id="A0A284RZ51"/>
<dbReference type="OMA" id="NRAMENP"/>
<name>A0A284RZ51_ARMOS</name>
<dbReference type="Proteomes" id="UP000219338">
    <property type="component" value="Unassembled WGS sequence"/>
</dbReference>
<keyword evidence="2" id="KW-1185">Reference proteome</keyword>
<organism evidence="1 2">
    <name type="scientific">Armillaria ostoyae</name>
    <name type="common">Armillaria root rot fungus</name>
    <dbReference type="NCBI Taxonomy" id="47428"/>
    <lineage>
        <taxon>Eukaryota</taxon>
        <taxon>Fungi</taxon>
        <taxon>Dikarya</taxon>
        <taxon>Basidiomycota</taxon>
        <taxon>Agaricomycotina</taxon>
        <taxon>Agaricomycetes</taxon>
        <taxon>Agaricomycetidae</taxon>
        <taxon>Agaricales</taxon>
        <taxon>Marasmiineae</taxon>
        <taxon>Physalacriaceae</taxon>
        <taxon>Armillaria</taxon>
    </lineage>
</organism>
<gene>
    <name evidence="1" type="ORF">ARMOST_17438</name>
</gene>
<proteinExistence type="predicted"/>
<evidence type="ECO:0000313" key="1">
    <source>
        <dbReference type="EMBL" id="SJL13986.1"/>
    </source>
</evidence>
<protein>
    <submittedName>
        <fullName evidence="1">Uncharacterized protein</fullName>
    </submittedName>
</protein>
<accession>A0A284RZ51</accession>
<sequence>MEDWEVPVSEIRDYTYKLIDLFGFENVTAFRNRAMENPLNEREAMMLAYEGEVLNNHVAVTERVAAWKSEISVVQSHAPPVHPFDSEQRLLAILNNTPYVPPDIPDDAPTLDPREYDRWLLLTLLGKPRYDDKKASKERNIRWHHMRQDPHREPEDWADFLRSKRDNEVQHHRAGRDEPSDNIYVNMSPVSPSGLTTTMPSLSYPPPQPHHWHQAYEAASPTSQPPTFAFAAGYPDWFGPPS</sequence>
<dbReference type="EMBL" id="FUEG01000022">
    <property type="protein sequence ID" value="SJL13986.1"/>
    <property type="molecule type" value="Genomic_DNA"/>
</dbReference>
<dbReference type="OrthoDB" id="2971265at2759"/>
<evidence type="ECO:0000313" key="2">
    <source>
        <dbReference type="Proteomes" id="UP000219338"/>
    </source>
</evidence>